<gene>
    <name evidence="1" type="ORF">Poli38472_000439</name>
</gene>
<organism evidence="1 2">
    <name type="scientific">Pythium oligandrum</name>
    <name type="common">Mycoparasitic fungus</name>
    <dbReference type="NCBI Taxonomy" id="41045"/>
    <lineage>
        <taxon>Eukaryota</taxon>
        <taxon>Sar</taxon>
        <taxon>Stramenopiles</taxon>
        <taxon>Oomycota</taxon>
        <taxon>Peronosporomycetes</taxon>
        <taxon>Pythiales</taxon>
        <taxon>Pythiaceae</taxon>
        <taxon>Pythium</taxon>
    </lineage>
</organism>
<name>A0A8K1CBY3_PYTOL</name>
<dbReference type="Proteomes" id="UP000794436">
    <property type="component" value="Unassembled WGS sequence"/>
</dbReference>
<dbReference type="AlphaFoldDB" id="A0A8K1CBY3"/>
<comment type="caution">
    <text evidence="1">The sequence shown here is derived from an EMBL/GenBank/DDBJ whole genome shotgun (WGS) entry which is preliminary data.</text>
</comment>
<accession>A0A8K1CBY3</accession>
<keyword evidence="2" id="KW-1185">Reference proteome</keyword>
<evidence type="ECO:0000313" key="2">
    <source>
        <dbReference type="Proteomes" id="UP000794436"/>
    </source>
</evidence>
<proteinExistence type="predicted"/>
<protein>
    <submittedName>
        <fullName evidence="1">Uncharacterized protein</fullName>
    </submittedName>
</protein>
<evidence type="ECO:0000313" key="1">
    <source>
        <dbReference type="EMBL" id="TMW60397.1"/>
    </source>
</evidence>
<reference evidence="1" key="1">
    <citation type="submission" date="2019-03" db="EMBL/GenBank/DDBJ databases">
        <title>Long read genome sequence of the mycoparasitic Pythium oligandrum ATCC 38472 isolated from sugarbeet rhizosphere.</title>
        <authorList>
            <person name="Gaulin E."/>
        </authorList>
    </citation>
    <scope>NUCLEOTIDE SEQUENCE</scope>
    <source>
        <strain evidence="1">ATCC 38472_TT</strain>
    </source>
</reference>
<sequence length="90" mass="9986">MEQASAEAKTMRLEAVCRLYSGFLCTAASHSIAELDFSLAARQLEIRKQSENDVEVGGFHPGPSSLLANSWLTKSMLSLIQDGFRQFTYQ</sequence>
<dbReference type="EMBL" id="SPLM01000108">
    <property type="protein sequence ID" value="TMW60397.1"/>
    <property type="molecule type" value="Genomic_DNA"/>
</dbReference>